<dbReference type="GO" id="GO:0000160">
    <property type="term" value="P:phosphorelay signal transduction system"/>
    <property type="evidence" value="ECO:0007669"/>
    <property type="project" value="InterPro"/>
</dbReference>
<organism evidence="8 9">
    <name type="scientific">Mariniphaga sediminis</name>
    <dbReference type="NCBI Taxonomy" id="1628158"/>
    <lineage>
        <taxon>Bacteria</taxon>
        <taxon>Pseudomonadati</taxon>
        <taxon>Bacteroidota</taxon>
        <taxon>Bacteroidia</taxon>
        <taxon>Marinilabiliales</taxon>
        <taxon>Prolixibacteraceae</taxon>
        <taxon>Mariniphaga</taxon>
    </lineage>
</organism>
<dbReference type="InterPro" id="IPR001789">
    <property type="entry name" value="Sig_transdc_resp-reg_receiver"/>
</dbReference>
<protein>
    <submittedName>
        <fullName evidence="8">DNA-binding response regulator</fullName>
    </submittedName>
</protein>
<dbReference type="RefSeq" id="WP_119351520.1">
    <property type="nucleotide sequence ID" value="NZ_JBFHKJ010000285.1"/>
</dbReference>
<feature type="modified residue" description="4-aspartylphosphate" evidence="5">
    <location>
        <position position="60"/>
    </location>
</feature>
<evidence type="ECO:0000259" key="7">
    <source>
        <dbReference type="PROSITE" id="PS50110"/>
    </source>
</evidence>
<dbReference type="SUPFAM" id="SSF52172">
    <property type="entry name" value="CheY-like"/>
    <property type="match status" value="1"/>
</dbReference>
<dbReference type="SMART" id="SM00421">
    <property type="entry name" value="HTH_LUXR"/>
    <property type="match status" value="1"/>
</dbReference>
<keyword evidence="3 8" id="KW-0238">DNA-binding</keyword>
<dbReference type="PRINTS" id="PR00038">
    <property type="entry name" value="HTHLUXR"/>
</dbReference>
<dbReference type="PROSITE" id="PS50043">
    <property type="entry name" value="HTH_LUXR_2"/>
    <property type="match status" value="1"/>
</dbReference>
<dbReference type="SMART" id="SM00448">
    <property type="entry name" value="REC"/>
    <property type="match status" value="1"/>
</dbReference>
<name>A0A399CYI4_9BACT</name>
<keyword evidence="9" id="KW-1185">Reference proteome</keyword>
<feature type="domain" description="Response regulatory" evidence="7">
    <location>
        <begin position="7"/>
        <end position="125"/>
    </location>
</feature>
<dbReference type="Proteomes" id="UP000266441">
    <property type="component" value="Unassembled WGS sequence"/>
</dbReference>
<dbReference type="GO" id="GO:0003677">
    <property type="term" value="F:DNA binding"/>
    <property type="evidence" value="ECO:0007669"/>
    <property type="project" value="UniProtKB-KW"/>
</dbReference>
<dbReference type="InterPro" id="IPR000792">
    <property type="entry name" value="Tscrpt_reg_LuxR_C"/>
</dbReference>
<comment type="caution">
    <text evidence="8">The sequence shown here is derived from an EMBL/GenBank/DDBJ whole genome shotgun (WGS) entry which is preliminary data.</text>
</comment>
<evidence type="ECO:0000256" key="3">
    <source>
        <dbReference type="ARBA" id="ARBA00023125"/>
    </source>
</evidence>
<dbReference type="GO" id="GO:0006355">
    <property type="term" value="P:regulation of DNA-templated transcription"/>
    <property type="evidence" value="ECO:0007669"/>
    <property type="project" value="InterPro"/>
</dbReference>
<feature type="domain" description="HTH luxR-type" evidence="6">
    <location>
        <begin position="149"/>
        <end position="214"/>
    </location>
</feature>
<evidence type="ECO:0000259" key="6">
    <source>
        <dbReference type="PROSITE" id="PS50043"/>
    </source>
</evidence>
<dbReference type="InterPro" id="IPR058245">
    <property type="entry name" value="NreC/VraR/RcsB-like_REC"/>
</dbReference>
<dbReference type="PANTHER" id="PTHR43214">
    <property type="entry name" value="TWO-COMPONENT RESPONSE REGULATOR"/>
    <property type="match status" value="1"/>
</dbReference>
<keyword evidence="1 5" id="KW-0597">Phosphoprotein</keyword>
<dbReference type="AlphaFoldDB" id="A0A399CYI4"/>
<dbReference type="PANTHER" id="PTHR43214:SF41">
    <property type="entry name" value="NITRATE_NITRITE RESPONSE REGULATOR PROTEIN NARP"/>
    <property type="match status" value="1"/>
</dbReference>
<evidence type="ECO:0000313" key="9">
    <source>
        <dbReference type="Proteomes" id="UP000266441"/>
    </source>
</evidence>
<dbReference type="Pfam" id="PF00072">
    <property type="entry name" value="Response_reg"/>
    <property type="match status" value="1"/>
</dbReference>
<dbReference type="InterPro" id="IPR039420">
    <property type="entry name" value="WalR-like"/>
</dbReference>
<accession>A0A399CYI4</accession>
<evidence type="ECO:0000313" key="8">
    <source>
        <dbReference type="EMBL" id="RIH63552.1"/>
    </source>
</evidence>
<evidence type="ECO:0000256" key="5">
    <source>
        <dbReference type="PROSITE-ProRule" id="PRU00169"/>
    </source>
</evidence>
<dbReference type="PROSITE" id="PS50110">
    <property type="entry name" value="RESPONSE_REGULATORY"/>
    <property type="match status" value="1"/>
</dbReference>
<evidence type="ECO:0000256" key="1">
    <source>
        <dbReference type="ARBA" id="ARBA00022553"/>
    </source>
</evidence>
<evidence type="ECO:0000256" key="4">
    <source>
        <dbReference type="ARBA" id="ARBA00023163"/>
    </source>
</evidence>
<dbReference type="OrthoDB" id="9797341at2"/>
<dbReference type="Pfam" id="PF00196">
    <property type="entry name" value="GerE"/>
    <property type="match status" value="1"/>
</dbReference>
<dbReference type="Gene3D" id="3.40.50.2300">
    <property type="match status" value="1"/>
</dbReference>
<dbReference type="CDD" id="cd17535">
    <property type="entry name" value="REC_NarL-like"/>
    <property type="match status" value="1"/>
</dbReference>
<dbReference type="CDD" id="cd06170">
    <property type="entry name" value="LuxR_C_like"/>
    <property type="match status" value="1"/>
</dbReference>
<evidence type="ECO:0000256" key="2">
    <source>
        <dbReference type="ARBA" id="ARBA00023015"/>
    </source>
</evidence>
<keyword evidence="2" id="KW-0805">Transcription regulation</keyword>
<dbReference type="EMBL" id="QWET01000019">
    <property type="protein sequence ID" value="RIH63552.1"/>
    <property type="molecule type" value="Genomic_DNA"/>
</dbReference>
<dbReference type="InterPro" id="IPR016032">
    <property type="entry name" value="Sig_transdc_resp-reg_C-effctor"/>
</dbReference>
<dbReference type="InterPro" id="IPR011006">
    <property type="entry name" value="CheY-like_superfamily"/>
</dbReference>
<gene>
    <name evidence="8" type="ORF">D1164_19170</name>
</gene>
<reference evidence="8 9" key="1">
    <citation type="journal article" date="2015" name="Int. J. Syst. Evol. Microbiol.">
        <title>Mariniphaga sediminis sp. nov., isolated from coastal sediment.</title>
        <authorList>
            <person name="Wang F.Q."/>
            <person name="Shen Q.Y."/>
            <person name="Chen G.J."/>
            <person name="Du Z.J."/>
        </authorList>
    </citation>
    <scope>NUCLEOTIDE SEQUENCE [LARGE SCALE GENOMIC DNA]</scope>
    <source>
        <strain evidence="8 9">SY21</strain>
    </source>
</reference>
<keyword evidence="4" id="KW-0804">Transcription</keyword>
<dbReference type="SUPFAM" id="SSF46894">
    <property type="entry name" value="C-terminal effector domain of the bipartite response regulators"/>
    <property type="match status" value="1"/>
</dbReference>
<sequence>MENGKITIVVTDDHKLFRRGIHALLEDFSFTGDIYEAGNGKDLLELLGQLQSPPDIILLDIQMPVMDGMEAHKKIRALYPQQKVIVLTMEDDEHFMLHMIAEGVNGYLLKNAEPDELEAALKKVMKNDYYFPSNMSQLVLKSAQKRSLAFERLPDFSVREIEVLELICQEYTASEIAEKLELSVRTIEGYRRNLLEKSGSRNVAGLIVFALKNKLVFL</sequence>
<proteinExistence type="predicted"/>